<feature type="chain" id="PRO_5019515741" description="Protease complex subunit PrcB family protein" evidence="1">
    <location>
        <begin position="20"/>
        <end position="177"/>
    </location>
</feature>
<evidence type="ECO:0000313" key="3">
    <source>
        <dbReference type="Proteomes" id="UP000283522"/>
    </source>
</evidence>
<evidence type="ECO:0008006" key="4">
    <source>
        <dbReference type="Google" id="ProtNLM"/>
    </source>
</evidence>
<feature type="signal peptide" evidence="1">
    <location>
        <begin position="1"/>
        <end position="19"/>
    </location>
</feature>
<accession>A0A418PNH2</accession>
<organism evidence="2 3">
    <name type="scientific">Algoriphagus lacus</name>
    <dbReference type="NCBI Taxonomy" id="2056311"/>
    <lineage>
        <taxon>Bacteria</taxon>
        <taxon>Pseudomonadati</taxon>
        <taxon>Bacteroidota</taxon>
        <taxon>Cytophagia</taxon>
        <taxon>Cytophagales</taxon>
        <taxon>Cyclobacteriaceae</taxon>
        <taxon>Algoriphagus</taxon>
    </lineage>
</organism>
<name>A0A418PNH2_9BACT</name>
<proteinExistence type="predicted"/>
<dbReference type="EMBL" id="QXML01000009">
    <property type="protein sequence ID" value="RIW13378.1"/>
    <property type="molecule type" value="Genomic_DNA"/>
</dbReference>
<dbReference type="AlphaFoldDB" id="A0A418PNH2"/>
<evidence type="ECO:0000313" key="2">
    <source>
        <dbReference type="EMBL" id="RIW13378.1"/>
    </source>
</evidence>
<dbReference type="PROSITE" id="PS51257">
    <property type="entry name" value="PROKAR_LIPOPROTEIN"/>
    <property type="match status" value="1"/>
</dbReference>
<sequence length="177" mass="19320">MKKVTLSFILALFATLILASCEEEQTPDTPRALELMGKSFSNSSGVPIPTSVGVGSNARLITHTVIQNGLYTLVEKRSVMTANSSPELNAIWAQHSTNPLDFPQVNLESETVIAVFSGIRSNSGYTLEVTKIWESNGKLVVGIKEKVESGVTLTVITNPNLWLKIPKTNLPIEVYFE</sequence>
<gene>
    <name evidence="2" type="ORF">D0X99_16530</name>
</gene>
<dbReference type="Proteomes" id="UP000283522">
    <property type="component" value="Unassembled WGS sequence"/>
</dbReference>
<dbReference type="OrthoDB" id="5522116at2"/>
<dbReference type="RefSeq" id="WP_119478964.1">
    <property type="nucleotide sequence ID" value="NZ_QXML01000009.1"/>
</dbReference>
<comment type="caution">
    <text evidence="2">The sequence shown here is derived from an EMBL/GenBank/DDBJ whole genome shotgun (WGS) entry which is preliminary data.</text>
</comment>
<evidence type="ECO:0000256" key="1">
    <source>
        <dbReference type="SAM" id="SignalP"/>
    </source>
</evidence>
<keyword evidence="1" id="KW-0732">Signal</keyword>
<protein>
    <recommendedName>
        <fullName evidence="4">Protease complex subunit PrcB family protein</fullName>
    </recommendedName>
</protein>
<keyword evidence="3" id="KW-1185">Reference proteome</keyword>
<reference evidence="2 3" key="1">
    <citation type="submission" date="2018-09" db="EMBL/GenBank/DDBJ databases">
        <authorList>
            <person name="Wang X."/>
            <person name="Du Z."/>
        </authorList>
    </citation>
    <scope>NUCLEOTIDE SEQUENCE [LARGE SCALE GENOMIC DNA]</scope>
    <source>
        <strain evidence="2 3">N3</strain>
    </source>
</reference>